<dbReference type="SUPFAM" id="SSF49348">
    <property type="entry name" value="Clathrin adaptor appendage domain"/>
    <property type="match status" value="1"/>
</dbReference>
<dbReference type="InterPro" id="IPR013041">
    <property type="entry name" value="Clathrin_app_Ig-like_sf"/>
</dbReference>
<dbReference type="SMART" id="SM00809">
    <property type="entry name" value="Alpha_adaptinC2"/>
    <property type="match status" value="1"/>
</dbReference>
<evidence type="ECO:0000256" key="2">
    <source>
        <dbReference type="ARBA" id="ARBA00004555"/>
    </source>
</evidence>
<sequence>MWTYYESEDWSVLPPELNRRFNPAFNMASIKQAFNEAVERVRMPAPTRLRDLIRQIRAARTAAEERTVVNKECAYIRSTFREEDSVWRCRNIAKLLYIHMLGYPAHFGQLECLKLIASPRFTDKRIGYLGAMLLLDERQDVHLLITNCLKNDLNSSTQFVIGLALCTLGAIASPEMARDLASEVERLMKSANAYIRKKAALCAFRIIRRVPELMEMFLPATRSLITEKNHGVLITGVTLITEMCENSVDTLNHFKKIVPNLVRILKNLILAGYSPEHDVSGVSDPFLQVKILRLLRILGRNDIDASEAMNDILAQVATNTETSKNVGNTILYETVLSIMDIKSESGLRVLAVNILGRFLLNNDKNIRYVALNTLLKTVYVDTSAVQRHRSTILECLKDPDVSIRRRAMELSFALVNSNNIRNMMKELLLFLERADPEFKAQCSSNIVMSAERFAPNKRWHLETLFKVLVAAGNYVRDDVVACTIQLISETQSQQSYAVSALWRALEKDTSDKQPLAQVATWCIGEYGDLLLYGPPSEDIDTPVNLTEDEVIDVYQRLLWSPQNTVVTKQYTLLSLTKLSTRFQKGNEKIRQIIDTFGSNLHIELQQRGIEFSQLFRKYDHLRSALLERMPPMETARPQANGIIGMVNGEPEPEEDKSSVLEASTPPSDSSALLDLLGTTDLGMTSSVSNKSPPSNSTNTVNNNDLLDLLGSLDLSAPTSTSTLPQAQTPLQIFSPTNTTNFLVDGLLNSSSIQNDTLSMIVLDKAGLKITFKLERPPDIADLLIINMSAQNSGSAILTDFLFQAAVPKTFQLQMLSPSSTVIPPSGQVTQVLKVTNISKVPLRMRLRISYTGPTGPVLEQTEVNNFPSLTLQ</sequence>
<dbReference type="Proteomes" id="UP000515164">
    <property type="component" value="Unplaced"/>
</dbReference>
<evidence type="ECO:0000256" key="7">
    <source>
        <dbReference type="ARBA" id="ARBA00023136"/>
    </source>
</evidence>
<gene>
    <name evidence="14" type="primary">LOC117210115</name>
</gene>
<evidence type="ECO:0000259" key="12">
    <source>
        <dbReference type="PROSITE" id="PS50180"/>
    </source>
</evidence>
<dbReference type="InterPro" id="IPR011989">
    <property type="entry name" value="ARM-like"/>
</dbReference>
<keyword evidence="4 10" id="KW-0813">Transport</keyword>
<dbReference type="AlphaFoldDB" id="A0A6P8N203"/>
<evidence type="ECO:0000256" key="1">
    <source>
        <dbReference type="ARBA" id="ARBA00004156"/>
    </source>
</evidence>
<dbReference type="InterPro" id="IPR002553">
    <property type="entry name" value="Clathrin/coatomer_adapt-like_N"/>
</dbReference>
<evidence type="ECO:0000256" key="9">
    <source>
        <dbReference type="ARBA" id="ARBA00029433"/>
    </source>
</evidence>
<dbReference type="RefSeq" id="XP_033308695.1">
    <property type="nucleotide sequence ID" value="XM_033452804.1"/>
</dbReference>
<name>A0A6P8N203_9HYME</name>
<feature type="region of interest" description="Disordered" evidence="11">
    <location>
        <begin position="642"/>
        <end position="702"/>
    </location>
</feature>
<organism evidence="13 14">
    <name type="scientific">Bombus bifarius</name>
    <dbReference type="NCBI Taxonomy" id="103933"/>
    <lineage>
        <taxon>Eukaryota</taxon>
        <taxon>Metazoa</taxon>
        <taxon>Ecdysozoa</taxon>
        <taxon>Arthropoda</taxon>
        <taxon>Hexapoda</taxon>
        <taxon>Insecta</taxon>
        <taxon>Pterygota</taxon>
        <taxon>Neoptera</taxon>
        <taxon>Endopterygota</taxon>
        <taxon>Hymenoptera</taxon>
        <taxon>Apocrita</taxon>
        <taxon>Aculeata</taxon>
        <taxon>Apoidea</taxon>
        <taxon>Anthophila</taxon>
        <taxon>Apidae</taxon>
        <taxon>Bombus</taxon>
        <taxon>Pyrobombus</taxon>
    </lineage>
</organism>
<dbReference type="GeneID" id="117210115"/>
<dbReference type="InterPro" id="IPR016024">
    <property type="entry name" value="ARM-type_fold"/>
</dbReference>
<dbReference type="GO" id="GO:0006886">
    <property type="term" value="P:intracellular protein transport"/>
    <property type="evidence" value="ECO:0007669"/>
    <property type="project" value="UniProtKB-UniRule"/>
</dbReference>
<dbReference type="PIRSF" id="PIRSF037094">
    <property type="entry name" value="AP1_complex_gamma"/>
    <property type="match status" value="1"/>
</dbReference>
<dbReference type="SUPFAM" id="SSF48371">
    <property type="entry name" value="ARM repeat"/>
    <property type="match status" value="1"/>
</dbReference>
<dbReference type="InterPro" id="IPR008152">
    <property type="entry name" value="Clathrin_a/b/g-adaptin_app_Ig"/>
</dbReference>
<dbReference type="GO" id="GO:0016192">
    <property type="term" value="P:vesicle-mediated transport"/>
    <property type="evidence" value="ECO:0007669"/>
    <property type="project" value="InterPro"/>
</dbReference>
<dbReference type="Pfam" id="PF02883">
    <property type="entry name" value="Alpha_adaptinC2"/>
    <property type="match status" value="1"/>
</dbReference>
<evidence type="ECO:0000256" key="11">
    <source>
        <dbReference type="SAM" id="MobiDB-lite"/>
    </source>
</evidence>
<dbReference type="InterPro" id="IPR008153">
    <property type="entry name" value="GAE_dom"/>
</dbReference>
<keyword evidence="6 10" id="KW-0333">Golgi apparatus</keyword>
<keyword evidence="13" id="KW-1185">Reference proteome</keyword>
<dbReference type="FunFam" id="1.25.10.10:FF:000030">
    <property type="entry name" value="AP-1 complex subunit gamma"/>
    <property type="match status" value="1"/>
</dbReference>
<dbReference type="CTD" id="31842"/>
<keyword evidence="8 10" id="KW-0968">Cytoplasmic vesicle</keyword>
<evidence type="ECO:0000313" key="14">
    <source>
        <dbReference type="RefSeq" id="XP_033308695.1"/>
    </source>
</evidence>
<reference evidence="14" key="1">
    <citation type="submission" date="2025-08" db="UniProtKB">
        <authorList>
            <consortium name="RefSeq"/>
        </authorList>
    </citation>
    <scope>IDENTIFICATION</scope>
    <source>
        <tissue evidence="14">Muscle</tissue>
    </source>
</reference>
<accession>A0A6P8N203</accession>
<evidence type="ECO:0000256" key="3">
    <source>
        <dbReference type="ARBA" id="ARBA00006613"/>
    </source>
</evidence>
<dbReference type="Gene3D" id="1.25.10.10">
    <property type="entry name" value="Leucine-rich Repeat Variant"/>
    <property type="match status" value="1"/>
</dbReference>
<protein>
    <recommendedName>
        <fullName evidence="10">AP-1 complex subunit gamma</fullName>
    </recommendedName>
</protein>
<feature type="domain" description="GAE" evidence="12">
    <location>
        <begin position="754"/>
        <end position="867"/>
    </location>
</feature>
<evidence type="ECO:0000256" key="10">
    <source>
        <dbReference type="PIRNR" id="PIRNR037094"/>
    </source>
</evidence>
<comment type="subcellular location">
    <subcellularLocation>
        <location evidence="1">Cytoplasmic vesicle membrane</location>
    </subcellularLocation>
    <subcellularLocation>
        <location evidence="9">Endomembrane system</location>
        <topology evidence="9">Peripheral membrane protein</topology>
        <orientation evidence="9">Cytoplasmic side</orientation>
    </subcellularLocation>
    <subcellularLocation>
        <location evidence="2">Golgi apparatus</location>
    </subcellularLocation>
</comment>
<proteinExistence type="inferred from homology"/>
<evidence type="ECO:0000256" key="8">
    <source>
        <dbReference type="ARBA" id="ARBA00023329"/>
    </source>
</evidence>
<feature type="compositionally biased region" description="Low complexity" evidence="11">
    <location>
        <begin position="662"/>
        <end position="702"/>
    </location>
</feature>
<dbReference type="PROSITE" id="PS50180">
    <property type="entry name" value="GAE"/>
    <property type="match status" value="1"/>
</dbReference>
<dbReference type="Pfam" id="PF01602">
    <property type="entry name" value="Adaptin_N"/>
    <property type="match status" value="1"/>
</dbReference>
<dbReference type="PANTHER" id="PTHR22780">
    <property type="entry name" value="ADAPTIN, ALPHA/GAMMA/EPSILON"/>
    <property type="match status" value="1"/>
</dbReference>
<evidence type="ECO:0000256" key="6">
    <source>
        <dbReference type="ARBA" id="ARBA00023034"/>
    </source>
</evidence>
<dbReference type="InterPro" id="IPR050840">
    <property type="entry name" value="Adaptor_Complx_Large_Subunit"/>
</dbReference>
<evidence type="ECO:0000256" key="4">
    <source>
        <dbReference type="ARBA" id="ARBA00022448"/>
    </source>
</evidence>
<dbReference type="InterPro" id="IPR017107">
    <property type="entry name" value="AP1_complex_gsu"/>
</dbReference>
<keyword evidence="5 10" id="KW-0653">Protein transport</keyword>
<dbReference type="GO" id="GO:0030121">
    <property type="term" value="C:AP-1 adaptor complex"/>
    <property type="evidence" value="ECO:0007669"/>
    <property type="project" value="InterPro"/>
</dbReference>
<evidence type="ECO:0000256" key="5">
    <source>
        <dbReference type="ARBA" id="ARBA00022927"/>
    </source>
</evidence>
<keyword evidence="7 10" id="KW-0472">Membrane</keyword>
<comment type="similarity">
    <text evidence="3 10">Belongs to the adaptor complexes large subunit family.</text>
</comment>
<evidence type="ECO:0000313" key="13">
    <source>
        <dbReference type="Proteomes" id="UP000515164"/>
    </source>
</evidence>
<dbReference type="Gene3D" id="2.60.40.1230">
    <property type="match status" value="1"/>
</dbReference>